<dbReference type="Pfam" id="PF06985">
    <property type="entry name" value="HET"/>
    <property type="match status" value="1"/>
</dbReference>
<dbReference type="PANTHER" id="PTHR10622">
    <property type="entry name" value="HET DOMAIN-CONTAINING PROTEIN"/>
    <property type="match status" value="1"/>
</dbReference>
<dbReference type="GeneID" id="36522822"/>
<evidence type="ECO:0000313" key="3">
    <source>
        <dbReference type="EMBL" id="PLB42528.1"/>
    </source>
</evidence>
<evidence type="ECO:0000259" key="2">
    <source>
        <dbReference type="Pfam" id="PF06985"/>
    </source>
</evidence>
<dbReference type="PANTHER" id="PTHR10622:SF10">
    <property type="entry name" value="HET DOMAIN-CONTAINING PROTEIN"/>
    <property type="match status" value="1"/>
</dbReference>
<reference evidence="3 4" key="1">
    <citation type="submission" date="2017-12" db="EMBL/GenBank/DDBJ databases">
        <authorList>
            <consortium name="DOE Joint Genome Institute"/>
            <person name="Haridas S."/>
            <person name="Kjaerbolling I."/>
            <person name="Vesth T.C."/>
            <person name="Frisvad J.C."/>
            <person name="Nybo J.L."/>
            <person name="Theobald S."/>
            <person name="Kuo A."/>
            <person name="Bowyer P."/>
            <person name="Matsuda Y."/>
            <person name="Mondo S."/>
            <person name="Lyhne E.K."/>
            <person name="Kogle M.E."/>
            <person name="Clum A."/>
            <person name="Lipzen A."/>
            <person name="Salamov A."/>
            <person name="Ngan C.Y."/>
            <person name="Daum C."/>
            <person name="Chiniquy J."/>
            <person name="Barry K."/>
            <person name="LaButti K."/>
            <person name="Simmons B.A."/>
            <person name="Magnuson J.K."/>
            <person name="Mortensen U.H."/>
            <person name="Larsen T.O."/>
            <person name="Grigoriev I.V."/>
            <person name="Baker S.E."/>
            <person name="Andersen M.R."/>
            <person name="Nordberg H.P."/>
            <person name="Cantor M.N."/>
            <person name="Hua S.X."/>
        </authorList>
    </citation>
    <scope>NUCLEOTIDE SEQUENCE [LARGE SCALE GENOMIC DNA]</scope>
    <source>
        <strain evidence="3 4">CBS 102.13</strain>
    </source>
</reference>
<feature type="region of interest" description="Disordered" evidence="1">
    <location>
        <begin position="870"/>
        <end position="1045"/>
    </location>
</feature>
<proteinExistence type="predicted"/>
<dbReference type="OrthoDB" id="674604at2759"/>
<feature type="region of interest" description="Disordered" evidence="1">
    <location>
        <begin position="402"/>
        <end position="446"/>
    </location>
</feature>
<keyword evidence="4" id="KW-1185">Reference proteome</keyword>
<feature type="compositionally biased region" description="Polar residues" evidence="1">
    <location>
        <begin position="907"/>
        <end position="918"/>
    </location>
</feature>
<dbReference type="EMBL" id="KZ559117">
    <property type="protein sequence ID" value="PLB42528.1"/>
    <property type="molecule type" value="Genomic_DNA"/>
</dbReference>
<feature type="compositionally biased region" description="Basic and acidic residues" evidence="1">
    <location>
        <begin position="425"/>
        <end position="446"/>
    </location>
</feature>
<evidence type="ECO:0000313" key="4">
    <source>
        <dbReference type="Proteomes" id="UP000234585"/>
    </source>
</evidence>
<feature type="compositionally biased region" description="Basic and acidic residues" evidence="1">
    <location>
        <begin position="969"/>
        <end position="978"/>
    </location>
</feature>
<feature type="domain" description="Heterokaryon incompatibility" evidence="2">
    <location>
        <begin position="333"/>
        <end position="473"/>
    </location>
</feature>
<feature type="region of interest" description="Disordered" evidence="1">
    <location>
        <begin position="1190"/>
        <end position="1266"/>
    </location>
</feature>
<dbReference type="Proteomes" id="UP000234585">
    <property type="component" value="Unassembled WGS sequence"/>
</dbReference>
<gene>
    <name evidence="3" type="ORF">BDW47DRAFT_121634</name>
</gene>
<feature type="compositionally biased region" description="Basic and acidic residues" evidence="1">
    <location>
        <begin position="874"/>
        <end position="888"/>
    </location>
</feature>
<protein>
    <recommendedName>
        <fullName evidence="2">Heterokaryon incompatibility domain-containing protein</fullName>
    </recommendedName>
</protein>
<evidence type="ECO:0000256" key="1">
    <source>
        <dbReference type="SAM" id="MobiDB-lite"/>
    </source>
</evidence>
<accession>A0A2I2FPG4</accession>
<name>A0A2I2FPG4_ASPCN</name>
<feature type="compositionally biased region" description="Basic and acidic residues" evidence="1">
    <location>
        <begin position="1225"/>
        <end position="1251"/>
    </location>
</feature>
<dbReference type="RefSeq" id="XP_024676540.1">
    <property type="nucleotide sequence ID" value="XM_024815662.1"/>
</dbReference>
<sequence length="1445" mass="163916">MQVQQKTSKLNPTHRLVEEVKRSTGYRELTEAVNFASSEFADIGKVMKDKDLADKLYHFIAYHVAPTAHSNFQIFNNAKLNSWKDADIPEAQKWLAIPEEDRSVPIRMIDLSTGNLVDTKIYGPMDQYCILSHSWKGQEIDYDFFARAKRSNERLESTFGDVGAVESIAENGASKPKTTLHELIENSSECKNLNIYTVEDMLKIHFESQKMEKDCISADKKVRQAIDLCTSATWETEHYRTYVAELHVGQSNSSEIEGAQISLAVKKKLDGEITRLYEDAKTNARNCENERKMAHSTLEEHQARTSLLMSDTKIMYAIDDLLEALYYRKSAKKLSGAVDQAKDIFRKKPFAQTRKRYLWLDNCCINKPNGAELTESLARMGEWYANADFCLVHVDTSPNDDEWVQESKSVPLLDPDQGNQTQSKNMDENLDEKPKPTDENLDEKPKPNFDDLITIVRENKKIHWATRGWTLQELVLSRVTYYFNSNYKSLERDVDSLGPYYYLAPFIKQYLSLSWVKHDSSDQSVKAEQFNKDTANDFIKEFQRLRLDLPREIDKRTAAAQIGRMVYVAATTNDSTSKTLDENGQKSDDRDKKINWINNLLSKFVGKVDAAITKDREYVQQIGRISRLANWTDGSEPLNASARSILNMASERDVAVPIDQVYSLMGILGVRFPVFPAEGPQRALCRLLDEVVITSSDVSVFNWSGRKSGSSIRGRSLYPRNIEAFQSLMDNPSLQAQATISQGIIRLFQNERYHKAKRADAINRCLDSIVQRTNAVKKKDEMLAPLKELVEAISEKGFDCVAKHLIELNKAVKDLEGVVERERNDKELRKQARRAKNNPPSQTGFAYETADAIMNYKVSDALHVPTLPSLGLGWKKEKPSQDKMKPETTEQAAGRVPTEDPEPTTPLLAQSQVNKMNITETDTTEKQKKDQTTDILASQPDPKAREQKQEAFYVPNFSSFGLGWKKGKPSKDKMKPETTEQAAGRVSTEDSEPTTPPLAQSQVKDPKNKDNKVDITETDITEKQKQDQTTDTPTPQPDPEAREREWEKLKEAVEELTTKIRSDYRGDKADSALDHGTEDQTLAEKDAQEHASGSNSSDTKMVCPNPIIVTSAGIRGVFDIQRVVIGMQQRNILRTKLHNAVPGQRIEGSCTISTGFSLMLVKFTCEREILEQQLDVTDVIDRQLSQKLNSKDDISYPSEPKNDASQNPENISHGENPKATGEAATDEKHTMEKAPEAKKDNDPKDRGREGEDTSENEEQAYGDKWNQGQQRVHRIIKLVQEDDLHAVAGEWVLARFSDVVGADWFLCRLELGSANDFYARRIPTDAINFRDAVPESGLVDHWQAYMTEHKNLMCEYLSMFLQSQMKFQSMNERLESWLPFDGQGDETSPSKMALFQAIRQGVSGVKYEAMARYLKGIMEDEAIRSVPTKLRPAVRKMKKGEFLYL</sequence>
<organism evidence="3 4">
    <name type="scientific">Aspergillus candidus</name>
    <dbReference type="NCBI Taxonomy" id="41067"/>
    <lineage>
        <taxon>Eukaryota</taxon>
        <taxon>Fungi</taxon>
        <taxon>Dikarya</taxon>
        <taxon>Ascomycota</taxon>
        <taxon>Pezizomycotina</taxon>
        <taxon>Eurotiomycetes</taxon>
        <taxon>Eurotiomycetidae</taxon>
        <taxon>Eurotiales</taxon>
        <taxon>Aspergillaceae</taxon>
        <taxon>Aspergillus</taxon>
        <taxon>Aspergillus subgen. Circumdati</taxon>
    </lineage>
</organism>
<feature type="region of interest" description="Disordered" evidence="1">
    <location>
        <begin position="825"/>
        <end position="844"/>
    </location>
</feature>
<feature type="compositionally biased region" description="Basic and acidic residues" evidence="1">
    <location>
        <begin position="923"/>
        <end position="932"/>
    </location>
</feature>
<dbReference type="InterPro" id="IPR010730">
    <property type="entry name" value="HET"/>
</dbReference>
<feature type="compositionally biased region" description="Basic and acidic residues" evidence="1">
    <location>
        <begin position="1004"/>
        <end position="1028"/>
    </location>
</feature>